<dbReference type="Proteomes" id="UP000051461">
    <property type="component" value="Unassembled WGS sequence"/>
</dbReference>
<reference evidence="8 9" key="1">
    <citation type="journal article" date="2015" name="Genome Announc.">
        <title>Expanding the biotechnology potential of lactobacilli through comparative genomics of 213 strains and associated genera.</title>
        <authorList>
            <person name="Sun Z."/>
            <person name="Harris H.M."/>
            <person name="McCann A."/>
            <person name="Guo C."/>
            <person name="Argimon S."/>
            <person name="Zhang W."/>
            <person name="Yang X."/>
            <person name="Jeffery I.B."/>
            <person name="Cooney J.C."/>
            <person name="Kagawa T.F."/>
            <person name="Liu W."/>
            <person name="Song Y."/>
            <person name="Salvetti E."/>
            <person name="Wrobel A."/>
            <person name="Rasinkangas P."/>
            <person name="Parkhill J."/>
            <person name="Rea M.C."/>
            <person name="O'Sullivan O."/>
            <person name="Ritari J."/>
            <person name="Douillard F.P."/>
            <person name="Paul Ross R."/>
            <person name="Yang R."/>
            <person name="Briner A.E."/>
            <person name="Felis G.E."/>
            <person name="de Vos W.M."/>
            <person name="Barrangou R."/>
            <person name="Klaenhammer T.R."/>
            <person name="Caufield P.W."/>
            <person name="Cui Y."/>
            <person name="Zhang H."/>
            <person name="O'Toole P.W."/>
        </authorList>
    </citation>
    <scope>NUCLEOTIDE SEQUENCE [LARGE SCALE GENOMIC DNA]</scope>
    <source>
        <strain evidence="8 9">DSM 20003</strain>
    </source>
</reference>
<dbReference type="Pfam" id="PF04085">
    <property type="entry name" value="MreC"/>
    <property type="match status" value="1"/>
</dbReference>
<gene>
    <name evidence="8" type="ORF">FC07_GL000458</name>
</gene>
<dbReference type="PATRIC" id="fig|1423726.3.peg.473"/>
<evidence type="ECO:0000256" key="3">
    <source>
        <dbReference type="ARBA" id="ARBA00022960"/>
    </source>
</evidence>
<dbReference type="AlphaFoldDB" id="A0A0R1H949"/>
<evidence type="ECO:0000256" key="5">
    <source>
        <dbReference type="PIRNR" id="PIRNR038471"/>
    </source>
</evidence>
<keyword evidence="6" id="KW-0175">Coiled coil</keyword>
<comment type="function">
    <text evidence="5">Involved in formation and maintenance of cell shape.</text>
</comment>
<name>A0A0R1H949_9LACO</name>
<accession>A0A0R1H949</accession>
<dbReference type="InterPro" id="IPR055342">
    <property type="entry name" value="MreC_beta-barrel_core"/>
</dbReference>
<dbReference type="Gene3D" id="2.40.10.350">
    <property type="entry name" value="Rod shape-determining protein MreC, domain 2"/>
    <property type="match status" value="1"/>
</dbReference>
<dbReference type="PIRSF" id="PIRSF038471">
    <property type="entry name" value="MreC"/>
    <property type="match status" value="1"/>
</dbReference>
<dbReference type="PANTHER" id="PTHR34138">
    <property type="entry name" value="CELL SHAPE-DETERMINING PROTEIN MREC"/>
    <property type="match status" value="1"/>
</dbReference>
<dbReference type="EMBL" id="AZDA01000013">
    <property type="protein sequence ID" value="KRK40449.1"/>
    <property type="molecule type" value="Genomic_DNA"/>
</dbReference>
<keyword evidence="3 5" id="KW-0133">Cell shape</keyword>
<dbReference type="OrthoDB" id="9792313at2"/>
<dbReference type="CDD" id="cd14686">
    <property type="entry name" value="bZIP"/>
    <property type="match status" value="1"/>
</dbReference>
<dbReference type="RefSeq" id="WP_057903535.1">
    <property type="nucleotide sequence ID" value="NZ_AZDA01000013.1"/>
</dbReference>
<feature type="domain" description="Rod shape-determining protein MreC beta-barrel core" evidence="7">
    <location>
        <begin position="126"/>
        <end position="279"/>
    </location>
</feature>
<dbReference type="InterPro" id="IPR042177">
    <property type="entry name" value="Cell/Rod_1"/>
</dbReference>
<evidence type="ECO:0000313" key="9">
    <source>
        <dbReference type="Proteomes" id="UP000051461"/>
    </source>
</evidence>
<evidence type="ECO:0000256" key="4">
    <source>
        <dbReference type="ARBA" id="ARBA00032089"/>
    </source>
</evidence>
<dbReference type="PANTHER" id="PTHR34138:SF1">
    <property type="entry name" value="CELL SHAPE-DETERMINING PROTEIN MREC"/>
    <property type="match status" value="1"/>
</dbReference>
<dbReference type="GO" id="GO:0008360">
    <property type="term" value="P:regulation of cell shape"/>
    <property type="evidence" value="ECO:0007669"/>
    <property type="project" value="UniProtKB-KW"/>
</dbReference>
<comment type="caution">
    <text evidence="8">The sequence shown here is derived from an EMBL/GenBank/DDBJ whole genome shotgun (WGS) entry which is preliminary data.</text>
</comment>
<keyword evidence="9" id="KW-1185">Reference proteome</keyword>
<feature type="coiled-coil region" evidence="6">
    <location>
        <begin position="72"/>
        <end position="116"/>
    </location>
</feature>
<protein>
    <recommendedName>
        <fullName evidence="2 5">Cell shape-determining protein MreC</fullName>
    </recommendedName>
    <alternativeName>
        <fullName evidence="4 5">Cell shape protein MreC</fullName>
    </alternativeName>
</protein>
<evidence type="ECO:0000256" key="6">
    <source>
        <dbReference type="SAM" id="Coils"/>
    </source>
</evidence>
<evidence type="ECO:0000256" key="1">
    <source>
        <dbReference type="ARBA" id="ARBA00009369"/>
    </source>
</evidence>
<evidence type="ECO:0000259" key="7">
    <source>
        <dbReference type="Pfam" id="PF04085"/>
    </source>
</evidence>
<evidence type="ECO:0000256" key="2">
    <source>
        <dbReference type="ARBA" id="ARBA00013855"/>
    </source>
</evidence>
<organism evidence="8 9">
    <name type="scientific">Loigolactobacillus bifermentans DSM 20003</name>
    <dbReference type="NCBI Taxonomy" id="1423726"/>
    <lineage>
        <taxon>Bacteria</taxon>
        <taxon>Bacillati</taxon>
        <taxon>Bacillota</taxon>
        <taxon>Bacilli</taxon>
        <taxon>Lactobacillales</taxon>
        <taxon>Lactobacillaceae</taxon>
        <taxon>Loigolactobacillus</taxon>
    </lineage>
</organism>
<comment type="similarity">
    <text evidence="1 5">Belongs to the MreC family.</text>
</comment>
<sequence>MQKFFSNRKLIILLIVIIVSMGLMAYSVTMRNRKSATPLVQQFGNDIVGLADRVIAAPANGIKGGVSSIATLMNTYEENAELKRQVDDLAQAKVQNQTLKAENKELKKQLKLNKTLTDYSPISAAVLTRSPSAWQNNVVINRGATSGIKKNMPVMVGSGLVGRVIEVNQTNSKVQLISTDNQSANRFAADVTTKAGKTVNGVISGYDKTTGTLTLSQLNTDDTIEKGDTVATSGLGGVTPKGLFIGKVTKVKHDEYDLARSVSVQPAADLNNFSVVTVINREVGGD</sequence>
<dbReference type="NCBIfam" id="TIGR00219">
    <property type="entry name" value="mreC"/>
    <property type="match status" value="1"/>
</dbReference>
<evidence type="ECO:0000313" key="8">
    <source>
        <dbReference type="EMBL" id="KRK40449.1"/>
    </source>
</evidence>
<proteinExistence type="inferred from homology"/>
<dbReference type="Gene3D" id="2.40.10.340">
    <property type="entry name" value="Rod shape-determining protein MreC, domain 1"/>
    <property type="match status" value="1"/>
</dbReference>
<dbReference type="InterPro" id="IPR042175">
    <property type="entry name" value="Cell/Rod_MreC_2"/>
</dbReference>
<dbReference type="STRING" id="1423726.FC07_GL000458"/>
<dbReference type="InterPro" id="IPR007221">
    <property type="entry name" value="MreC"/>
</dbReference>
<dbReference type="GO" id="GO:0005886">
    <property type="term" value="C:plasma membrane"/>
    <property type="evidence" value="ECO:0007669"/>
    <property type="project" value="TreeGrafter"/>
</dbReference>